<proteinExistence type="predicted"/>
<feature type="compositionally biased region" description="Gly residues" evidence="1">
    <location>
        <begin position="402"/>
        <end position="411"/>
    </location>
</feature>
<keyword evidence="3" id="KW-1185">Reference proteome</keyword>
<gene>
    <name evidence="2" type="ORF">HD592_000519</name>
</gene>
<sequence length="493" mass="50314">MSGEYDRLLALDHLTTDDSAEIDSVNAITQSMSECEAALAAFRSDAQMSGDIARAVNSWIEEFSGKLADRKAQLELNLAVHNAARAAMATARARRLEEAEGILMSPSEYNEWARQPSVEVGGVCYTGAAYAAALQDQLRAQRDEIATLILNDMNSAIEDCANDVNTQPGTHEDSEPDPGAGDQYTGTRSGGFNANAATARSVASSASFSAASLASATLGGAVLTTRATSTVTGLTAPTWQRPPAGHQGSPGNPINDPQQLHHHDLLRTPVNRRMTPDGPTGGYLPRDPHALEALRRQRSTAEWLNSSPGAGNGGRTPSMAAIGGMLGVGVATGATVSAASASGVSSLVTSTAGGSALTSHVGGTGMLSMNNQQAASATAGSAPQAMLNGGAASTAANASRAGAGGEGGTGARTGSARSGGALGKLDRAGAASSVQSGQSSKDQKDKKRSSSRIGYDVLRIDDEPTIETRPQAALESGSALDLAPLPSQESDQW</sequence>
<feature type="region of interest" description="Disordered" evidence="1">
    <location>
        <begin position="397"/>
        <end position="493"/>
    </location>
</feature>
<protein>
    <submittedName>
        <fullName evidence="2">Uncharacterized protein</fullName>
    </submittedName>
</protein>
<reference evidence="2" key="1">
    <citation type="submission" date="2020-08" db="EMBL/GenBank/DDBJ databases">
        <title>Sequencing the genomes of 1000 actinobacteria strains.</title>
        <authorList>
            <person name="Klenk H.-P."/>
        </authorList>
    </citation>
    <scope>NUCLEOTIDE SEQUENCE</scope>
    <source>
        <strain evidence="2">DSM 10695</strain>
    </source>
</reference>
<feature type="compositionally biased region" description="Low complexity" evidence="1">
    <location>
        <begin position="428"/>
        <end position="440"/>
    </location>
</feature>
<dbReference type="Proteomes" id="UP000617426">
    <property type="component" value="Unassembled WGS sequence"/>
</dbReference>
<name>A0A923E138_9ACTO</name>
<feature type="compositionally biased region" description="Polar residues" evidence="1">
    <location>
        <begin position="249"/>
        <end position="258"/>
    </location>
</feature>
<dbReference type="EMBL" id="JACHMK010000001">
    <property type="protein sequence ID" value="MBB6333954.1"/>
    <property type="molecule type" value="Genomic_DNA"/>
</dbReference>
<evidence type="ECO:0000313" key="2">
    <source>
        <dbReference type="EMBL" id="MBB6333954.1"/>
    </source>
</evidence>
<comment type="caution">
    <text evidence="2">The sequence shown here is derived from an EMBL/GenBank/DDBJ whole genome shotgun (WGS) entry which is preliminary data.</text>
</comment>
<feature type="region of interest" description="Disordered" evidence="1">
    <location>
        <begin position="161"/>
        <end position="192"/>
    </location>
</feature>
<dbReference type="AlphaFoldDB" id="A0A923E138"/>
<evidence type="ECO:0000313" key="3">
    <source>
        <dbReference type="Proteomes" id="UP000617426"/>
    </source>
</evidence>
<organism evidence="2 3">
    <name type="scientific">Schaalia hyovaginalis</name>
    <dbReference type="NCBI Taxonomy" id="29316"/>
    <lineage>
        <taxon>Bacteria</taxon>
        <taxon>Bacillati</taxon>
        <taxon>Actinomycetota</taxon>
        <taxon>Actinomycetes</taxon>
        <taxon>Actinomycetales</taxon>
        <taxon>Actinomycetaceae</taxon>
        <taxon>Schaalia</taxon>
    </lineage>
</organism>
<evidence type="ECO:0000256" key="1">
    <source>
        <dbReference type="SAM" id="MobiDB-lite"/>
    </source>
</evidence>
<feature type="region of interest" description="Disordered" evidence="1">
    <location>
        <begin position="234"/>
        <end position="288"/>
    </location>
</feature>
<accession>A0A923E138</accession>
<dbReference type="RefSeq" id="WP_184451658.1">
    <property type="nucleotide sequence ID" value="NZ_JACHMK010000001.1"/>
</dbReference>